<feature type="domain" description="Protein kinase" evidence="7">
    <location>
        <begin position="484"/>
        <end position="785"/>
    </location>
</feature>
<dbReference type="EMBL" id="CANTFL010001254">
    <property type="protein sequence ID" value="CAI5735119.1"/>
    <property type="molecule type" value="Genomic_DNA"/>
</dbReference>
<evidence type="ECO:0000256" key="5">
    <source>
        <dbReference type="ARBA" id="ARBA00022840"/>
    </source>
</evidence>
<dbReference type="InterPro" id="IPR008271">
    <property type="entry name" value="Ser/Thr_kinase_AS"/>
</dbReference>
<keyword evidence="3" id="KW-0547">Nucleotide-binding</keyword>
<dbReference type="GO" id="GO:0004674">
    <property type="term" value="F:protein serine/threonine kinase activity"/>
    <property type="evidence" value="ECO:0007669"/>
    <property type="project" value="UniProtKB-KW"/>
</dbReference>
<dbReference type="Pfam" id="PF00069">
    <property type="entry name" value="Pkinase"/>
    <property type="match status" value="1"/>
</dbReference>
<evidence type="ECO:0000256" key="6">
    <source>
        <dbReference type="SAM" id="MobiDB-lite"/>
    </source>
</evidence>
<feature type="compositionally biased region" description="Basic and acidic residues" evidence="6">
    <location>
        <begin position="364"/>
        <end position="374"/>
    </location>
</feature>
<dbReference type="Gene3D" id="1.10.510.10">
    <property type="entry name" value="Transferase(Phosphotransferase) domain 1"/>
    <property type="match status" value="1"/>
</dbReference>
<keyword evidence="5" id="KW-0067">ATP-binding</keyword>
<sequence length="795" mass="87874">MAARSGRRAVASAAPSSSCSSPGRTGSVSPRPRESVRPRMSFLRRVTSAPSARSVHSDALLARANDATAQRRTRLVEQILEAIADVPGAVETIRANEGLRQRLADEVDEETHEALHRFVVVDAGGAQPETRQEARSMDRHVVGRGGRRVGALGRAVGGGDGEEDKLTHRVTSIDGFGRGQARDECFDAADGAREKDFDNSSRGSSSSSDSDSGMDDEYENDLAEAVHQLCMTDETLTAMNKMISDPIGIVDMRASSDSVASISTSPPSSSGLAASPGATFMDGEPVSALWPRQPDQFAFTQEEDQNVRAEDEVYSELVSSVCEDDTFQDDCGDDEDDADEGILDGESESEAKLFHMDDDDVGDGDSRGRENELDDNRAQFSHQSTLSGRPFILSSPTRGQVTTFQHDLDGKSKQKAGTVHTVDIKDGDDVCIDLEGSVHSEGEEDGPKEYEEFQLRIIREKNRTGFEPNRDWRPRAGVMIGNRYKVELAIGEAVFSRTYKCIDTTTDQVVCLKIIKNNKEYFDQGVDEIRVLEYIDHNCKVDERHLVRLLDAFYFREHLVIVTELLRDNLYEFSRLLLQRGVINYFSIPRLKKITIEVLEALDTLHSLGIVHCDLKPENILIQNFSACTVKVIDFGSACFTTDELTSYVQSRSYRAPEVILGLLYDTKIDLWSLGCVVAEMYTGEVLFRNDSEQTLLARILTTIGPIPASLLADREELQHQLLDTGLFTLDHMGNGVLTAALDGPTLEEAVHTKDADFLAFLRALLQMDPLHRVSAREALAHPWLQTGVFADNRL</sequence>
<organism evidence="8 9">
    <name type="scientific">Hyaloperonospora brassicae</name>
    <name type="common">Brassica downy mildew</name>
    <name type="synonym">Peronospora brassicae</name>
    <dbReference type="NCBI Taxonomy" id="162125"/>
    <lineage>
        <taxon>Eukaryota</taxon>
        <taxon>Sar</taxon>
        <taxon>Stramenopiles</taxon>
        <taxon>Oomycota</taxon>
        <taxon>Peronosporomycetes</taxon>
        <taxon>Peronosporales</taxon>
        <taxon>Peronosporaceae</taxon>
        <taxon>Hyaloperonospora</taxon>
    </lineage>
</organism>
<dbReference type="PROSITE" id="PS00108">
    <property type="entry name" value="PROTEIN_KINASE_ST"/>
    <property type="match status" value="1"/>
</dbReference>
<feature type="region of interest" description="Disordered" evidence="6">
    <location>
        <begin position="148"/>
        <end position="168"/>
    </location>
</feature>
<dbReference type="PANTHER" id="PTHR24058:SF124">
    <property type="entry name" value="PROTEIN KINASE SUPERFAMILY PROTEIN"/>
    <property type="match status" value="1"/>
</dbReference>
<gene>
    <name evidence="8" type="ORF">HBR001_LOCUS6382</name>
</gene>
<proteinExistence type="predicted"/>
<evidence type="ECO:0000313" key="9">
    <source>
        <dbReference type="Proteomes" id="UP001162031"/>
    </source>
</evidence>
<dbReference type="CDD" id="cd14133">
    <property type="entry name" value="PKc_DYRK_like"/>
    <property type="match status" value="1"/>
</dbReference>
<dbReference type="InterPro" id="IPR011009">
    <property type="entry name" value="Kinase-like_dom_sf"/>
</dbReference>
<dbReference type="GO" id="GO:0005524">
    <property type="term" value="F:ATP binding"/>
    <property type="evidence" value="ECO:0007669"/>
    <property type="project" value="UniProtKB-KW"/>
</dbReference>
<dbReference type="PANTHER" id="PTHR24058">
    <property type="entry name" value="DUAL SPECIFICITY PROTEIN KINASE"/>
    <property type="match status" value="1"/>
</dbReference>
<dbReference type="InterPro" id="IPR050494">
    <property type="entry name" value="Ser_Thr_dual-spec_kinase"/>
</dbReference>
<dbReference type="InterPro" id="IPR000719">
    <property type="entry name" value="Prot_kinase_dom"/>
</dbReference>
<feature type="region of interest" description="Disordered" evidence="6">
    <location>
        <begin position="191"/>
        <end position="217"/>
    </location>
</feature>
<feature type="region of interest" description="Disordered" evidence="6">
    <location>
        <begin position="1"/>
        <end position="39"/>
    </location>
</feature>
<dbReference type="PROSITE" id="PS50011">
    <property type="entry name" value="PROTEIN_KINASE_DOM"/>
    <property type="match status" value="1"/>
</dbReference>
<keyword evidence="4" id="KW-0418">Kinase</keyword>
<dbReference type="SMART" id="SM00220">
    <property type="entry name" value="S_TKc"/>
    <property type="match status" value="1"/>
</dbReference>
<accession>A0AAV0UE75</accession>
<dbReference type="Gene3D" id="3.30.200.20">
    <property type="entry name" value="Phosphorylase Kinase, domain 1"/>
    <property type="match status" value="1"/>
</dbReference>
<evidence type="ECO:0000256" key="3">
    <source>
        <dbReference type="ARBA" id="ARBA00022741"/>
    </source>
</evidence>
<dbReference type="AlphaFoldDB" id="A0AAV0UE75"/>
<feature type="compositionally biased region" description="Low complexity" evidence="6">
    <location>
        <begin position="1"/>
        <end position="30"/>
    </location>
</feature>
<keyword evidence="9" id="KW-1185">Reference proteome</keyword>
<evidence type="ECO:0000313" key="8">
    <source>
        <dbReference type="EMBL" id="CAI5735119.1"/>
    </source>
</evidence>
<keyword evidence="1" id="KW-0723">Serine/threonine-protein kinase</keyword>
<feature type="region of interest" description="Disordered" evidence="6">
    <location>
        <begin position="347"/>
        <end position="374"/>
    </location>
</feature>
<protein>
    <recommendedName>
        <fullName evidence="7">Protein kinase domain-containing protein</fullName>
    </recommendedName>
</protein>
<dbReference type="SUPFAM" id="SSF56112">
    <property type="entry name" value="Protein kinase-like (PK-like)"/>
    <property type="match status" value="1"/>
</dbReference>
<comment type="caution">
    <text evidence="8">The sequence shown here is derived from an EMBL/GenBank/DDBJ whole genome shotgun (WGS) entry which is preliminary data.</text>
</comment>
<evidence type="ECO:0000259" key="7">
    <source>
        <dbReference type="PROSITE" id="PS50011"/>
    </source>
</evidence>
<reference evidence="8" key="1">
    <citation type="submission" date="2022-12" db="EMBL/GenBank/DDBJ databases">
        <authorList>
            <person name="Webb A."/>
        </authorList>
    </citation>
    <scope>NUCLEOTIDE SEQUENCE</scope>
    <source>
        <strain evidence="8">Hp1</strain>
    </source>
</reference>
<feature type="compositionally biased region" description="Low complexity" evidence="6">
    <location>
        <begin position="200"/>
        <end position="211"/>
    </location>
</feature>
<keyword evidence="2" id="KW-0808">Transferase</keyword>
<name>A0AAV0UE75_HYABA</name>
<evidence type="ECO:0000256" key="4">
    <source>
        <dbReference type="ARBA" id="ARBA00022777"/>
    </source>
</evidence>
<evidence type="ECO:0000256" key="1">
    <source>
        <dbReference type="ARBA" id="ARBA00022527"/>
    </source>
</evidence>
<dbReference type="Proteomes" id="UP001162031">
    <property type="component" value="Unassembled WGS sequence"/>
</dbReference>
<evidence type="ECO:0000256" key="2">
    <source>
        <dbReference type="ARBA" id="ARBA00022679"/>
    </source>
</evidence>